<comment type="caution">
    <text evidence="2">The sequence shown here is derived from an EMBL/GenBank/DDBJ whole genome shotgun (WGS) entry which is preliminary data.</text>
</comment>
<keyword evidence="3" id="KW-1185">Reference proteome</keyword>
<accession>W3VSK0</accession>
<protein>
    <submittedName>
        <fullName evidence="2">Uncharacterized protein</fullName>
    </submittedName>
</protein>
<name>W3VSK0_MOEAP</name>
<evidence type="ECO:0000313" key="2">
    <source>
        <dbReference type="EMBL" id="ETS64539.1"/>
    </source>
</evidence>
<proteinExistence type="predicted"/>
<dbReference type="EMBL" id="AWNI01000005">
    <property type="protein sequence ID" value="ETS64539.1"/>
    <property type="molecule type" value="Genomic_DNA"/>
</dbReference>
<reference evidence="2 3" key="1">
    <citation type="journal article" date="2014" name="Genome Announc.">
        <title>Genome sequence of the basidiomycetous fungus Pseudozyma aphidis DSM70725, an efficient producer of biosurfactant mannosylerythritol lipids.</title>
        <authorList>
            <person name="Lorenz S."/>
            <person name="Guenther M."/>
            <person name="Grumaz C."/>
            <person name="Rupp S."/>
            <person name="Zibek S."/>
            <person name="Sohn K."/>
        </authorList>
    </citation>
    <scope>NUCLEOTIDE SEQUENCE [LARGE SCALE GENOMIC DNA]</scope>
    <source>
        <strain evidence="3">ATCC 32657 / CBS 517.83 / DSM 70725 / JCM 10318 / NBRC 10182 / NRRL Y-7954 / St-0401</strain>
    </source>
</reference>
<gene>
    <name evidence="2" type="ORF">PaG_01004</name>
</gene>
<dbReference type="AlphaFoldDB" id="W3VSK0"/>
<evidence type="ECO:0000256" key="1">
    <source>
        <dbReference type="SAM" id="MobiDB-lite"/>
    </source>
</evidence>
<dbReference type="Proteomes" id="UP000019462">
    <property type="component" value="Unassembled WGS sequence"/>
</dbReference>
<feature type="region of interest" description="Disordered" evidence="1">
    <location>
        <begin position="89"/>
        <end position="122"/>
    </location>
</feature>
<sequence length="309" mass="33477">MAGLDAMAGPSFAARWKEDGERATVTVKPCRLSAASREQRQRPLVVCLSITNAGTRGILWLLICRFISSLCTRHSNFLYIQNLASPPVDRSSEAASSSPSGQAVDKNRNPPARLETPTGLKGVQGCCPLRPIFGPGRVPLERRPNRPRSLRFLTNKRRGPLPLLQVRKTLAHAPNDTVRERELVHLGTADASALQIHAALPPSESPLIFLFLLVRVASTLLHLPLLLPLPRDFASPAAIDRIQAVSLRNVGSAVAVYRQSLTSSLPLPRVLHPFCIAALGSSELSGPDHLFPLLRGSVDLDSTLSPHLA</sequence>
<organism evidence="2 3">
    <name type="scientific">Moesziomyces aphidis</name>
    <name type="common">Pseudozyma aphidis</name>
    <dbReference type="NCBI Taxonomy" id="84754"/>
    <lineage>
        <taxon>Eukaryota</taxon>
        <taxon>Fungi</taxon>
        <taxon>Dikarya</taxon>
        <taxon>Basidiomycota</taxon>
        <taxon>Ustilaginomycotina</taxon>
        <taxon>Ustilaginomycetes</taxon>
        <taxon>Ustilaginales</taxon>
        <taxon>Ustilaginaceae</taxon>
        <taxon>Moesziomyces</taxon>
    </lineage>
</organism>
<evidence type="ECO:0000313" key="3">
    <source>
        <dbReference type="Proteomes" id="UP000019462"/>
    </source>
</evidence>
<dbReference type="HOGENOM" id="CLU_900538_0_0_1"/>